<accession>A0A7J8H241</accession>
<evidence type="ECO:0000313" key="1">
    <source>
        <dbReference type="EMBL" id="KAF6466015.1"/>
    </source>
</evidence>
<reference evidence="1 2" key="1">
    <citation type="journal article" date="2020" name="Nature">
        <title>Six reference-quality genomes reveal evolution of bat adaptations.</title>
        <authorList>
            <person name="Jebb D."/>
            <person name="Huang Z."/>
            <person name="Pippel M."/>
            <person name="Hughes G.M."/>
            <person name="Lavrichenko K."/>
            <person name="Devanna P."/>
            <person name="Winkler S."/>
            <person name="Jermiin L.S."/>
            <person name="Skirmuntt E.C."/>
            <person name="Katzourakis A."/>
            <person name="Burkitt-Gray L."/>
            <person name="Ray D.A."/>
            <person name="Sullivan K.A.M."/>
            <person name="Roscito J.G."/>
            <person name="Kirilenko B.M."/>
            <person name="Davalos L.M."/>
            <person name="Corthals A.P."/>
            <person name="Power M.L."/>
            <person name="Jones G."/>
            <person name="Ransome R.D."/>
            <person name="Dechmann D.K.N."/>
            <person name="Locatelli A.G."/>
            <person name="Puechmaille S.J."/>
            <person name="Fedrigo O."/>
            <person name="Jarvis E.D."/>
            <person name="Hiller M."/>
            <person name="Vernes S.C."/>
            <person name="Myers E.W."/>
            <person name="Teeling E.C."/>
        </authorList>
    </citation>
    <scope>NUCLEOTIDE SEQUENCE [LARGE SCALE GENOMIC DNA]</scope>
    <source>
        <strain evidence="1">MRouAeg1</strain>
        <tissue evidence="1">Muscle</tissue>
    </source>
</reference>
<proteinExistence type="predicted"/>
<comment type="caution">
    <text evidence="1">The sequence shown here is derived from an EMBL/GenBank/DDBJ whole genome shotgun (WGS) entry which is preliminary data.</text>
</comment>
<sequence length="123" mass="14175">MYFLMPKLLMAGSHPHQNIAPLFDISGSLQIIFHSTHKQVPWTTLQPCFFAVPIPLLRVSCSLLVLRFPVLGEDAVLYMIPSPSVSSYAMYMKSLQALFCFQYSLHWINDVFLVEMWRSSFFP</sequence>
<gene>
    <name evidence="1" type="ORF">HJG63_011348</name>
</gene>
<dbReference type="EMBL" id="JACASE010000005">
    <property type="protein sequence ID" value="KAF6466015.1"/>
    <property type="molecule type" value="Genomic_DNA"/>
</dbReference>
<name>A0A7J8H241_ROUAE</name>
<keyword evidence="2" id="KW-1185">Reference proteome</keyword>
<evidence type="ECO:0000313" key="2">
    <source>
        <dbReference type="Proteomes" id="UP000593571"/>
    </source>
</evidence>
<organism evidence="1 2">
    <name type="scientific">Rousettus aegyptiacus</name>
    <name type="common">Egyptian fruit bat</name>
    <name type="synonym">Pteropus aegyptiacus</name>
    <dbReference type="NCBI Taxonomy" id="9407"/>
    <lineage>
        <taxon>Eukaryota</taxon>
        <taxon>Metazoa</taxon>
        <taxon>Chordata</taxon>
        <taxon>Craniata</taxon>
        <taxon>Vertebrata</taxon>
        <taxon>Euteleostomi</taxon>
        <taxon>Mammalia</taxon>
        <taxon>Eutheria</taxon>
        <taxon>Laurasiatheria</taxon>
        <taxon>Chiroptera</taxon>
        <taxon>Yinpterochiroptera</taxon>
        <taxon>Pteropodoidea</taxon>
        <taxon>Pteropodidae</taxon>
        <taxon>Rousettinae</taxon>
        <taxon>Rousettus</taxon>
    </lineage>
</organism>
<protein>
    <submittedName>
        <fullName evidence="1">Uncharacterized protein</fullName>
    </submittedName>
</protein>
<dbReference type="AlphaFoldDB" id="A0A7J8H241"/>
<dbReference type="Proteomes" id="UP000593571">
    <property type="component" value="Unassembled WGS sequence"/>
</dbReference>